<dbReference type="AlphaFoldDB" id="A0A6A4GXZ6"/>
<reference evidence="2" key="1">
    <citation type="journal article" date="2019" name="Environ. Microbiol.">
        <title>Fungal ecological strategies reflected in gene transcription - a case study of two litter decomposers.</title>
        <authorList>
            <person name="Barbi F."/>
            <person name="Kohler A."/>
            <person name="Barry K."/>
            <person name="Baskaran P."/>
            <person name="Daum C."/>
            <person name="Fauchery L."/>
            <person name="Ihrmark K."/>
            <person name="Kuo A."/>
            <person name="LaButti K."/>
            <person name="Lipzen A."/>
            <person name="Morin E."/>
            <person name="Grigoriev I.V."/>
            <person name="Henrissat B."/>
            <person name="Lindahl B."/>
            <person name="Martin F."/>
        </authorList>
    </citation>
    <scope>NUCLEOTIDE SEQUENCE</scope>
    <source>
        <strain evidence="2">JB14</strain>
    </source>
</reference>
<evidence type="ECO:0000313" key="3">
    <source>
        <dbReference type="Proteomes" id="UP000799118"/>
    </source>
</evidence>
<gene>
    <name evidence="2" type="ORF">BT96DRAFT_1063301</name>
</gene>
<dbReference type="SUPFAM" id="SSF56112">
    <property type="entry name" value="Protein kinase-like (PK-like)"/>
    <property type="match status" value="1"/>
</dbReference>
<evidence type="ECO:0000259" key="1">
    <source>
        <dbReference type="Pfam" id="PF07714"/>
    </source>
</evidence>
<keyword evidence="3" id="KW-1185">Reference proteome</keyword>
<name>A0A6A4GXZ6_9AGAR</name>
<feature type="domain" description="Serine-threonine/tyrosine-protein kinase catalytic" evidence="1">
    <location>
        <begin position="3"/>
        <end position="88"/>
    </location>
</feature>
<feature type="non-terminal residue" evidence="2">
    <location>
        <position position="1"/>
    </location>
</feature>
<dbReference type="Pfam" id="PF07714">
    <property type="entry name" value="PK_Tyr_Ser-Thr"/>
    <property type="match status" value="1"/>
</dbReference>
<dbReference type="Proteomes" id="UP000799118">
    <property type="component" value="Unassembled WGS sequence"/>
</dbReference>
<organism evidence="2 3">
    <name type="scientific">Gymnopus androsaceus JB14</name>
    <dbReference type="NCBI Taxonomy" id="1447944"/>
    <lineage>
        <taxon>Eukaryota</taxon>
        <taxon>Fungi</taxon>
        <taxon>Dikarya</taxon>
        <taxon>Basidiomycota</taxon>
        <taxon>Agaricomycotina</taxon>
        <taxon>Agaricomycetes</taxon>
        <taxon>Agaricomycetidae</taxon>
        <taxon>Agaricales</taxon>
        <taxon>Marasmiineae</taxon>
        <taxon>Omphalotaceae</taxon>
        <taxon>Gymnopus</taxon>
    </lineage>
</organism>
<dbReference type="GO" id="GO:0004672">
    <property type="term" value="F:protein kinase activity"/>
    <property type="evidence" value="ECO:0007669"/>
    <property type="project" value="InterPro"/>
</dbReference>
<dbReference type="InterPro" id="IPR001245">
    <property type="entry name" value="Ser-Thr/Tyr_kinase_cat_dom"/>
</dbReference>
<evidence type="ECO:0000313" key="2">
    <source>
        <dbReference type="EMBL" id="KAE9390762.1"/>
    </source>
</evidence>
<sequence length="176" mass="20459">DIWRGTVKGQSVCLKVLRLVVEPDEEVRKKIRKQFCNEAILWRQLKHPNILPLPGVNAELFNPSFCLISPWMANKDIVSYLKQNPKHSRHDVVSILRSFRSWTSSDYCLLAFRNRSGIIVSSFKRSSGDRSYMVILEGLAYILSPCGKSQRLLGQYLSHRRSPLLPRRFWTRFGHC</sequence>
<dbReference type="OrthoDB" id="346907at2759"/>
<dbReference type="EMBL" id="ML769647">
    <property type="protein sequence ID" value="KAE9390762.1"/>
    <property type="molecule type" value="Genomic_DNA"/>
</dbReference>
<dbReference type="InterPro" id="IPR011009">
    <property type="entry name" value="Kinase-like_dom_sf"/>
</dbReference>
<dbReference type="Gene3D" id="1.10.510.10">
    <property type="entry name" value="Transferase(Phosphotransferase) domain 1"/>
    <property type="match status" value="1"/>
</dbReference>
<protein>
    <recommendedName>
        <fullName evidence="1">Serine-threonine/tyrosine-protein kinase catalytic domain-containing protein</fullName>
    </recommendedName>
</protein>
<accession>A0A6A4GXZ6</accession>
<proteinExistence type="predicted"/>